<dbReference type="Proteomes" id="UP000051984">
    <property type="component" value="Unassembled WGS sequence"/>
</dbReference>
<proteinExistence type="predicted"/>
<evidence type="ECO:0000256" key="1">
    <source>
        <dbReference type="ARBA" id="ARBA00022448"/>
    </source>
</evidence>
<evidence type="ECO:0000313" key="6">
    <source>
        <dbReference type="Proteomes" id="UP000051984"/>
    </source>
</evidence>
<evidence type="ECO:0000256" key="3">
    <source>
        <dbReference type="ARBA" id="ARBA00022840"/>
    </source>
</evidence>
<dbReference type="GO" id="GO:0005524">
    <property type="term" value="F:ATP binding"/>
    <property type="evidence" value="ECO:0007669"/>
    <property type="project" value="UniProtKB-KW"/>
</dbReference>
<dbReference type="PANTHER" id="PTHR42711">
    <property type="entry name" value="ABC TRANSPORTER ATP-BINDING PROTEIN"/>
    <property type="match status" value="1"/>
</dbReference>
<dbReference type="SMART" id="SM00382">
    <property type="entry name" value="AAA"/>
    <property type="match status" value="1"/>
</dbReference>
<evidence type="ECO:0000256" key="2">
    <source>
        <dbReference type="ARBA" id="ARBA00022741"/>
    </source>
</evidence>
<dbReference type="Gene3D" id="3.40.50.300">
    <property type="entry name" value="P-loop containing nucleotide triphosphate hydrolases"/>
    <property type="match status" value="1"/>
</dbReference>
<accession>A0A0R1EWP5</accession>
<dbReference type="PROSITE" id="PS00211">
    <property type="entry name" value="ABC_TRANSPORTER_1"/>
    <property type="match status" value="1"/>
</dbReference>
<evidence type="ECO:0000259" key="4">
    <source>
        <dbReference type="PROSITE" id="PS50893"/>
    </source>
</evidence>
<dbReference type="PROSITE" id="PS50893">
    <property type="entry name" value="ABC_TRANSPORTER_2"/>
    <property type="match status" value="1"/>
</dbReference>
<dbReference type="PANTHER" id="PTHR42711:SF17">
    <property type="entry name" value="ABC TRANSPORTER ATP-BINDING PROTEIN"/>
    <property type="match status" value="1"/>
</dbReference>
<dbReference type="InterPro" id="IPR003439">
    <property type="entry name" value="ABC_transporter-like_ATP-bd"/>
</dbReference>
<sequence>MDDMTTIIQTEHLKFNYDKKQVLKDINLTVHSGEIIGLIGVNGAGKTTLLNILLGLLSGEGAVSVFDKKPGDPNSKARIGSMLQGDMIIPGITVGDMLKLAAEQTEHALDPDSLLADLNLTQLKTQRLGNLSGGQLRRVTFAVALIGQPDLLFLDEPTVGMDANARKAFWDQVEQLRQQGKTIVITSHYLEEIQQIADRLLILQNGRFIFDGTLQQLQKQHLGATITCETDLQPAIFSGLADVDQVHSMGDKLVIHSRNGDQTLKALVPMLDRLHQISLNRESLEDIFLQLTKQEVPQS</sequence>
<keyword evidence="2" id="KW-0547">Nucleotide-binding</keyword>
<dbReference type="InterPro" id="IPR003593">
    <property type="entry name" value="AAA+_ATPase"/>
</dbReference>
<feature type="domain" description="ABC transporter" evidence="4">
    <location>
        <begin position="8"/>
        <end position="230"/>
    </location>
</feature>
<dbReference type="SUPFAM" id="SSF52540">
    <property type="entry name" value="P-loop containing nucleoside triphosphate hydrolases"/>
    <property type="match status" value="1"/>
</dbReference>
<name>A0A0R1EWP5_LACZE</name>
<dbReference type="InterPro" id="IPR027417">
    <property type="entry name" value="P-loop_NTPase"/>
</dbReference>
<gene>
    <name evidence="5" type="ORF">FD51_GL000489</name>
</gene>
<dbReference type="eggNOG" id="COG1131">
    <property type="taxonomic scope" value="Bacteria"/>
</dbReference>
<dbReference type="CDD" id="cd03230">
    <property type="entry name" value="ABC_DR_subfamily_A"/>
    <property type="match status" value="1"/>
</dbReference>
<protein>
    <submittedName>
        <fullName evidence="5">Multidrug ABC transporter ATPase</fullName>
    </submittedName>
</protein>
<keyword evidence="3" id="KW-0067">ATP-binding</keyword>
<dbReference type="Pfam" id="PF00005">
    <property type="entry name" value="ABC_tran"/>
    <property type="match status" value="1"/>
</dbReference>
<dbReference type="EMBL" id="AZCT01000001">
    <property type="protein sequence ID" value="KRK13916.1"/>
    <property type="molecule type" value="Genomic_DNA"/>
</dbReference>
<dbReference type="AlphaFoldDB" id="A0A0R1EWP5"/>
<keyword evidence="1" id="KW-0813">Transport</keyword>
<organism evidence="5 6">
    <name type="scientific">Lacticaseibacillus zeae DSM 20178 = KCTC 3804</name>
    <dbReference type="NCBI Taxonomy" id="1423816"/>
    <lineage>
        <taxon>Bacteria</taxon>
        <taxon>Bacillati</taxon>
        <taxon>Bacillota</taxon>
        <taxon>Bacilli</taxon>
        <taxon>Lactobacillales</taxon>
        <taxon>Lactobacillaceae</taxon>
        <taxon>Lacticaseibacillus</taxon>
    </lineage>
</organism>
<dbReference type="InterPro" id="IPR050763">
    <property type="entry name" value="ABC_transporter_ATP-binding"/>
</dbReference>
<dbReference type="GO" id="GO:0016887">
    <property type="term" value="F:ATP hydrolysis activity"/>
    <property type="evidence" value="ECO:0007669"/>
    <property type="project" value="InterPro"/>
</dbReference>
<dbReference type="InterPro" id="IPR017871">
    <property type="entry name" value="ABC_transporter-like_CS"/>
</dbReference>
<reference evidence="5 6" key="1">
    <citation type="journal article" date="2015" name="Genome Announc.">
        <title>Expanding the biotechnology potential of lactobacilli through comparative genomics of 213 strains and associated genera.</title>
        <authorList>
            <person name="Sun Z."/>
            <person name="Harris H.M."/>
            <person name="McCann A."/>
            <person name="Guo C."/>
            <person name="Argimon S."/>
            <person name="Zhang W."/>
            <person name="Yang X."/>
            <person name="Jeffery I.B."/>
            <person name="Cooney J.C."/>
            <person name="Kagawa T.F."/>
            <person name="Liu W."/>
            <person name="Song Y."/>
            <person name="Salvetti E."/>
            <person name="Wrobel A."/>
            <person name="Rasinkangas P."/>
            <person name="Parkhill J."/>
            <person name="Rea M.C."/>
            <person name="O'Sullivan O."/>
            <person name="Ritari J."/>
            <person name="Douillard F.P."/>
            <person name="Paul Ross R."/>
            <person name="Yang R."/>
            <person name="Briner A.E."/>
            <person name="Felis G.E."/>
            <person name="de Vos W.M."/>
            <person name="Barrangou R."/>
            <person name="Klaenhammer T.R."/>
            <person name="Caufield P.W."/>
            <person name="Cui Y."/>
            <person name="Zhang H."/>
            <person name="O'Toole P.W."/>
        </authorList>
    </citation>
    <scope>NUCLEOTIDE SEQUENCE [LARGE SCALE GENOMIC DNA]</scope>
    <source>
        <strain evidence="5 6">DSM 20178</strain>
    </source>
</reference>
<dbReference type="PATRIC" id="fig|1423816.3.peg.491"/>
<comment type="caution">
    <text evidence="5">The sequence shown here is derived from an EMBL/GenBank/DDBJ whole genome shotgun (WGS) entry which is preliminary data.</text>
</comment>
<evidence type="ECO:0000313" key="5">
    <source>
        <dbReference type="EMBL" id="KRK13916.1"/>
    </source>
</evidence>